<accession>D7MST1</accession>
<keyword evidence="2" id="KW-1185">Reference proteome</keyword>
<dbReference type="Proteomes" id="UP000008694">
    <property type="component" value="Unassembled WGS sequence"/>
</dbReference>
<proteinExistence type="predicted"/>
<evidence type="ECO:0000313" key="1">
    <source>
        <dbReference type="EMBL" id="EFH41783.1"/>
    </source>
</evidence>
<protein>
    <submittedName>
        <fullName evidence="1">Predicted protein</fullName>
    </submittedName>
</protein>
<dbReference type="AlphaFoldDB" id="D7MST1"/>
<gene>
    <name evidence="1" type="ORF">ARALYDRAFT_917526</name>
</gene>
<evidence type="ECO:0000313" key="2">
    <source>
        <dbReference type="Proteomes" id="UP000008694"/>
    </source>
</evidence>
<organism evidence="2">
    <name type="scientific">Arabidopsis lyrata subsp. lyrata</name>
    <name type="common">Lyre-leaved rock-cress</name>
    <dbReference type="NCBI Taxonomy" id="81972"/>
    <lineage>
        <taxon>Eukaryota</taxon>
        <taxon>Viridiplantae</taxon>
        <taxon>Streptophyta</taxon>
        <taxon>Embryophyta</taxon>
        <taxon>Tracheophyta</taxon>
        <taxon>Spermatophyta</taxon>
        <taxon>Magnoliopsida</taxon>
        <taxon>eudicotyledons</taxon>
        <taxon>Gunneridae</taxon>
        <taxon>Pentapetalae</taxon>
        <taxon>rosids</taxon>
        <taxon>malvids</taxon>
        <taxon>Brassicales</taxon>
        <taxon>Brassicaceae</taxon>
        <taxon>Camelineae</taxon>
        <taxon>Arabidopsis</taxon>
    </lineage>
</organism>
<reference evidence="2" key="1">
    <citation type="journal article" date="2011" name="Nat. Genet.">
        <title>The Arabidopsis lyrata genome sequence and the basis of rapid genome size change.</title>
        <authorList>
            <person name="Hu T.T."/>
            <person name="Pattyn P."/>
            <person name="Bakker E.G."/>
            <person name="Cao J."/>
            <person name="Cheng J.-F."/>
            <person name="Clark R.M."/>
            <person name="Fahlgren N."/>
            <person name="Fawcett J.A."/>
            <person name="Grimwood J."/>
            <person name="Gundlach H."/>
            <person name="Haberer G."/>
            <person name="Hollister J.D."/>
            <person name="Ossowski S."/>
            <person name="Ottilar R.P."/>
            <person name="Salamov A.A."/>
            <person name="Schneeberger K."/>
            <person name="Spannagl M."/>
            <person name="Wang X."/>
            <person name="Yang L."/>
            <person name="Nasrallah M.E."/>
            <person name="Bergelson J."/>
            <person name="Carrington J.C."/>
            <person name="Gaut B.S."/>
            <person name="Schmutz J."/>
            <person name="Mayer K.F.X."/>
            <person name="Van de Peer Y."/>
            <person name="Grigoriev I.V."/>
            <person name="Nordborg M."/>
            <person name="Weigel D."/>
            <person name="Guo Y.-L."/>
        </authorList>
    </citation>
    <scope>NUCLEOTIDE SEQUENCE [LARGE SCALE GENOMIC DNA]</scope>
    <source>
        <strain evidence="2">cv. MN47</strain>
    </source>
</reference>
<dbReference type="EMBL" id="GL348720">
    <property type="protein sequence ID" value="EFH41783.1"/>
    <property type="molecule type" value="Genomic_DNA"/>
</dbReference>
<dbReference type="HOGENOM" id="CLU_3144767_0_0_1"/>
<name>D7MST1_ARALL</name>
<sequence>MESRESLVENDLSSWNLQRRWSNRFTIGSSNLILLQATSEEFGINQNTL</sequence>
<dbReference type="Gramene" id="scaffold_800926.1">
    <property type="protein sequence ID" value="scaffold_800926.1"/>
    <property type="gene ID" value="scaffold_800926.1"/>
</dbReference>